<dbReference type="Proteomes" id="UP000215433">
    <property type="component" value="Unassembled WGS sequence"/>
</dbReference>
<sequence>MISTALDLIRLIENYQQYLKQHGVHFDDQGFPSMQSEWYLDRWPDQVVTYRERKSRLVTDPSRTALCFYCADERIYPRWERVLNELDEYRPFMGVIGSDVTVTLDMDLEWQRATILLNQLFDTVLAVNGIKLIQNLRIGSPSTLSCLLGVPEGVMAASGTLGCALTSDGDLSYAVKLHTLKPSKVVLYGKRDPIMAQQLHSASIPYRWYRDAHALYKQNKTIHRR</sequence>
<keyword evidence="2" id="KW-1185">Reference proteome</keyword>
<dbReference type="RefSeq" id="WP_093959247.1">
    <property type="nucleotide sequence ID" value="NZ_NEWD01000001.1"/>
</dbReference>
<dbReference type="Pfam" id="PF14386">
    <property type="entry name" value="DUF4417"/>
    <property type="match status" value="1"/>
</dbReference>
<evidence type="ECO:0000313" key="2">
    <source>
        <dbReference type="Proteomes" id="UP000215433"/>
    </source>
</evidence>
<reference evidence="1 2" key="1">
    <citation type="submission" date="2017-05" db="EMBL/GenBank/DDBJ databases">
        <title>Bifidobacterium vansinderenii sp. nov.</title>
        <authorList>
            <person name="Lugli G.A."/>
            <person name="Duranti S."/>
            <person name="Mangifesta M."/>
        </authorList>
    </citation>
    <scope>NUCLEOTIDE SEQUENCE [LARGE SCALE GENOMIC DNA]</scope>
    <source>
        <strain evidence="1 2">Tam10B</strain>
    </source>
</reference>
<dbReference type="InterPro" id="IPR025530">
    <property type="entry name" value="DUF4417"/>
</dbReference>
<proteinExistence type="predicted"/>
<evidence type="ECO:0000313" key="1">
    <source>
        <dbReference type="EMBL" id="OXN01731.1"/>
    </source>
</evidence>
<organism evidence="1 2">
    <name type="scientific">Bifidobacterium vansinderenii</name>
    <dbReference type="NCBI Taxonomy" id="1984871"/>
    <lineage>
        <taxon>Bacteria</taxon>
        <taxon>Bacillati</taxon>
        <taxon>Actinomycetota</taxon>
        <taxon>Actinomycetes</taxon>
        <taxon>Bifidobacteriales</taxon>
        <taxon>Bifidobacteriaceae</taxon>
        <taxon>Bifidobacterium</taxon>
    </lineage>
</organism>
<comment type="caution">
    <text evidence="1">The sequence shown here is derived from an EMBL/GenBank/DDBJ whole genome shotgun (WGS) entry which is preliminary data.</text>
</comment>
<protein>
    <recommendedName>
        <fullName evidence="3">DUF4417 domain-containing protein</fullName>
    </recommendedName>
</protein>
<dbReference type="OrthoDB" id="1998712at2"/>
<dbReference type="EMBL" id="NEWD01000001">
    <property type="protein sequence ID" value="OXN01731.1"/>
    <property type="molecule type" value="Genomic_DNA"/>
</dbReference>
<name>A0A229W1J6_9BIFI</name>
<dbReference type="AlphaFoldDB" id="A0A229W1J6"/>
<accession>A0A229W1J6</accession>
<gene>
    <name evidence="1" type="ORF">Tam10B_0004</name>
</gene>
<evidence type="ECO:0008006" key="3">
    <source>
        <dbReference type="Google" id="ProtNLM"/>
    </source>
</evidence>